<dbReference type="InterPro" id="IPR043129">
    <property type="entry name" value="ATPase_NBD"/>
</dbReference>
<dbReference type="InterPro" id="IPR003836">
    <property type="entry name" value="Glucokinase"/>
</dbReference>
<sequence>MTMILAGDIGGTKTVIGLFEAAGNRLQAIRDETFPSRNYDTLEEILSRFLGSESRTSLRAACFGVAGPVIEGRCKVTYLPWVLDECNLAKTLHIPHLKLLNDLEATAYGMLHIEPTDLCVLQSGLTRTGNIAVIAAGTGLGEAILYWDGTRHHPMATEGGHTDFAPRSDLEVNLLRYLQREAGHVSYERVLSGPGLFNIYRFLRDSGFASEPDWLRTRIAADDASAAISEIGLAGDDPLCTKALDLFCSVYGAEAGNLALKAFAIGGVYIGGGIGPKILPRLQDGTFIRAFADKGRFADLLRSIEVKAAVNPRTALLGAAHYALQLTGDSAPPT</sequence>
<dbReference type="HAMAP" id="MF_00524">
    <property type="entry name" value="Glucokinase"/>
    <property type="match status" value="1"/>
</dbReference>
<dbReference type="GO" id="GO:0006096">
    <property type="term" value="P:glycolytic process"/>
    <property type="evidence" value="ECO:0007669"/>
    <property type="project" value="UniProtKB-UniRule"/>
</dbReference>
<dbReference type="Gene3D" id="3.30.420.40">
    <property type="match status" value="1"/>
</dbReference>
<comment type="subcellular location">
    <subcellularLocation>
        <location evidence="3">Cytoplasm</location>
    </subcellularLocation>
</comment>
<dbReference type="Pfam" id="PF02685">
    <property type="entry name" value="Glucokinase"/>
    <property type="match status" value="1"/>
</dbReference>
<keyword evidence="3" id="KW-0324">Glycolysis</keyword>
<keyword evidence="2 3" id="KW-0418">Kinase</keyword>
<dbReference type="PANTHER" id="PTHR47363">
    <property type="entry name" value="GLUCOKINASE"/>
    <property type="match status" value="1"/>
</dbReference>
<keyword evidence="6" id="KW-1185">Reference proteome</keyword>
<keyword evidence="3" id="KW-0547">Nucleotide-binding</keyword>
<comment type="catalytic activity">
    <reaction evidence="3">
        <text>D-glucose + ATP = D-glucose 6-phosphate + ADP + H(+)</text>
        <dbReference type="Rhea" id="RHEA:17825"/>
        <dbReference type="ChEBI" id="CHEBI:4167"/>
        <dbReference type="ChEBI" id="CHEBI:15378"/>
        <dbReference type="ChEBI" id="CHEBI:30616"/>
        <dbReference type="ChEBI" id="CHEBI:61548"/>
        <dbReference type="ChEBI" id="CHEBI:456216"/>
        <dbReference type="EC" id="2.7.1.2"/>
    </reaction>
</comment>
<feature type="binding site" evidence="3">
    <location>
        <begin position="7"/>
        <end position="12"/>
    </location>
    <ligand>
        <name>ATP</name>
        <dbReference type="ChEBI" id="CHEBI:30616"/>
    </ligand>
</feature>
<dbReference type="GO" id="GO:0005536">
    <property type="term" value="F:D-glucose binding"/>
    <property type="evidence" value="ECO:0007669"/>
    <property type="project" value="InterPro"/>
</dbReference>
<evidence type="ECO:0000256" key="1">
    <source>
        <dbReference type="ARBA" id="ARBA00022679"/>
    </source>
</evidence>
<name>A0A564ZIK2_9BACT</name>
<dbReference type="GO" id="GO:0004340">
    <property type="term" value="F:glucokinase activity"/>
    <property type="evidence" value="ECO:0007669"/>
    <property type="project" value="UniProtKB-UniRule"/>
</dbReference>
<evidence type="ECO:0000256" key="2">
    <source>
        <dbReference type="ARBA" id="ARBA00022777"/>
    </source>
</evidence>
<keyword evidence="1 3" id="KW-0808">Transferase</keyword>
<dbReference type="EMBL" id="CABIKM010000023">
    <property type="protein sequence ID" value="VUZ85180.1"/>
    <property type="molecule type" value="Genomic_DNA"/>
</dbReference>
<dbReference type="GO" id="GO:0005737">
    <property type="term" value="C:cytoplasm"/>
    <property type="evidence" value="ECO:0007669"/>
    <property type="project" value="UniProtKB-SubCell"/>
</dbReference>
<dbReference type="EC" id="2.7.1.2" evidence="3"/>
<accession>A0A564ZIK2</accession>
<keyword evidence="3" id="KW-0067">ATP-binding</keyword>
<evidence type="ECO:0000313" key="5">
    <source>
        <dbReference type="EMBL" id="VUZ85180.1"/>
    </source>
</evidence>
<comment type="similarity">
    <text evidence="3 4">Belongs to the bacterial glucokinase family.</text>
</comment>
<organism evidence="5 6">
    <name type="scientific">Candidatus Methylomirabilis lanthanidiphila</name>
    <dbReference type="NCBI Taxonomy" id="2211376"/>
    <lineage>
        <taxon>Bacteria</taxon>
        <taxon>Candidatus Methylomirabilota</taxon>
        <taxon>Candidatus Methylomirabilia</taxon>
        <taxon>Candidatus Methylomirabilales</taxon>
        <taxon>Candidatus Methylomirabilaceae</taxon>
        <taxon>Candidatus Methylomirabilis</taxon>
    </lineage>
</organism>
<dbReference type="GO" id="GO:0005524">
    <property type="term" value="F:ATP binding"/>
    <property type="evidence" value="ECO:0007669"/>
    <property type="project" value="UniProtKB-UniRule"/>
</dbReference>
<dbReference type="CDD" id="cd24008">
    <property type="entry name" value="ASKHA_NBD_GLK"/>
    <property type="match status" value="1"/>
</dbReference>
<dbReference type="Proteomes" id="UP000334340">
    <property type="component" value="Unassembled WGS sequence"/>
</dbReference>
<evidence type="ECO:0000256" key="3">
    <source>
        <dbReference type="HAMAP-Rule" id="MF_00524"/>
    </source>
</evidence>
<keyword evidence="3" id="KW-0963">Cytoplasm</keyword>
<dbReference type="NCBIfam" id="TIGR00749">
    <property type="entry name" value="glk"/>
    <property type="match status" value="1"/>
</dbReference>
<reference evidence="5 6" key="1">
    <citation type="submission" date="2019-07" db="EMBL/GenBank/DDBJ databases">
        <authorList>
            <person name="Cremers G."/>
        </authorList>
    </citation>
    <scope>NUCLEOTIDE SEQUENCE [LARGE SCALE GENOMIC DNA]</scope>
</reference>
<dbReference type="AlphaFoldDB" id="A0A564ZIK2"/>
<dbReference type="PANTHER" id="PTHR47363:SF1">
    <property type="entry name" value="GLUCOKINASE"/>
    <property type="match status" value="1"/>
</dbReference>
<evidence type="ECO:0000256" key="4">
    <source>
        <dbReference type="RuleBase" id="RU004046"/>
    </source>
</evidence>
<dbReference type="SUPFAM" id="SSF53067">
    <property type="entry name" value="Actin-like ATPase domain"/>
    <property type="match status" value="1"/>
</dbReference>
<gene>
    <name evidence="3" type="primary">glk</name>
    <name evidence="5" type="ORF">MELA_01556</name>
</gene>
<evidence type="ECO:0000313" key="6">
    <source>
        <dbReference type="Proteomes" id="UP000334340"/>
    </source>
</evidence>
<proteinExistence type="inferred from homology"/>
<protein>
    <recommendedName>
        <fullName evidence="3">Glucokinase</fullName>
        <ecNumber evidence="3">2.7.1.2</ecNumber>
    </recommendedName>
    <alternativeName>
        <fullName evidence="3">Glucose kinase</fullName>
    </alternativeName>
</protein>
<dbReference type="Gene3D" id="3.40.367.20">
    <property type="match status" value="1"/>
</dbReference>